<evidence type="ECO:0000313" key="7">
    <source>
        <dbReference type="EMBL" id="TSC91841.1"/>
    </source>
</evidence>
<evidence type="ECO:0000256" key="5">
    <source>
        <dbReference type="ARBA" id="ARBA00022777"/>
    </source>
</evidence>
<dbReference type="AlphaFoldDB" id="A0A554LG35"/>
<gene>
    <name evidence="7" type="ORF">CEN92_196</name>
</gene>
<keyword evidence="5 7" id="KW-0418">Kinase</keyword>
<evidence type="ECO:0000259" key="6">
    <source>
        <dbReference type="Pfam" id="PF00485"/>
    </source>
</evidence>
<evidence type="ECO:0000256" key="1">
    <source>
        <dbReference type="ARBA" id="ARBA00004690"/>
    </source>
</evidence>
<accession>A0A554LG35</accession>
<dbReference type="EC" id="2.7.1.48" evidence="2"/>
<dbReference type="InterPro" id="IPR000764">
    <property type="entry name" value="Uridine_kinase-like"/>
</dbReference>
<dbReference type="GO" id="GO:0004849">
    <property type="term" value="F:uridine kinase activity"/>
    <property type="evidence" value="ECO:0007669"/>
    <property type="project" value="UniProtKB-EC"/>
</dbReference>
<evidence type="ECO:0000313" key="8">
    <source>
        <dbReference type="Proteomes" id="UP000318296"/>
    </source>
</evidence>
<dbReference type="Proteomes" id="UP000318296">
    <property type="component" value="Unassembled WGS sequence"/>
</dbReference>
<name>A0A554LG35_9BACT</name>
<dbReference type="CDD" id="cd02023">
    <property type="entry name" value="UMPK"/>
    <property type="match status" value="1"/>
</dbReference>
<protein>
    <recommendedName>
        <fullName evidence="2">uridine/cytidine kinase</fullName>
        <ecNumber evidence="2">2.7.1.48</ecNumber>
    </recommendedName>
</protein>
<dbReference type="UniPathway" id="UPA00574">
    <property type="reaction ID" value="UER00637"/>
</dbReference>
<reference evidence="7 8" key="1">
    <citation type="submission" date="2017-07" db="EMBL/GenBank/DDBJ databases">
        <title>Mechanisms for carbon and nitrogen cycling indicate functional differentiation within the Candidate Phyla Radiation.</title>
        <authorList>
            <person name="Danczak R.E."/>
            <person name="Johnston M.D."/>
            <person name="Kenah C."/>
            <person name="Slattery M."/>
            <person name="Wrighton K.C."/>
            <person name="Wilkins M.J."/>
        </authorList>
    </citation>
    <scope>NUCLEOTIDE SEQUENCE [LARGE SCALE GENOMIC DNA]</scope>
    <source>
        <strain evidence="7">Licking1014_96</strain>
    </source>
</reference>
<feature type="domain" description="Phosphoribulokinase/uridine kinase" evidence="6">
    <location>
        <begin position="7"/>
        <end position="187"/>
    </location>
</feature>
<dbReference type="InterPro" id="IPR006083">
    <property type="entry name" value="PRK/URK"/>
</dbReference>
<organism evidence="7 8">
    <name type="scientific">Candidatus Berkelbacteria bacterium Licking1014_96</name>
    <dbReference type="NCBI Taxonomy" id="2017149"/>
    <lineage>
        <taxon>Bacteria</taxon>
        <taxon>Candidatus Berkelbacteria</taxon>
    </lineage>
</organism>
<sequence>MKPYPFVIGITGGSGAGKTFVIDELKKIFGEKITIVSQDNYYKIIKRLDKERWERAIYDEPNAFDNKEFVRDLKDLINGKTVKIPVYDFKTHSRLKEEIKVKPSTVIIIEGIFTFNIKKLRDLMDYKIFLHSDGDVRLSRRLIRDIKERGQSVETIAKTIDWYLNVIKPRQEHYIIPMQKYADLVINTNDGSREAVKILEAKIRDYLASGKFDF</sequence>
<dbReference type="GO" id="GO:0044206">
    <property type="term" value="P:UMP salvage"/>
    <property type="evidence" value="ECO:0007669"/>
    <property type="project" value="UniProtKB-UniPathway"/>
</dbReference>
<dbReference type="PRINTS" id="PR00988">
    <property type="entry name" value="URIDINKINASE"/>
</dbReference>
<dbReference type="EMBL" id="VMGH01000026">
    <property type="protein sequence ID" value="TSC91841.1"/>
    <property type="molecule type" value="Genomic_DNA"/>
</dbReference>
<evidence type="ECO:0000256" key="4">
    <source>
        <dbReference type="ARBA" id="ARBA00022741"/>
    </source>
</evidence>
<evidence type="ECO:0000256" key="2">
    <source>
        <dbReference type="ARBA" id="ARBA00012137"/>
    </source>
</evidence>
<keyword evidence="3" id="KW-0808">Transferase</keyword>
<dbReference type="GO" id="GO:0005524">
    <property type="term" value="F:ATP binding"/>
    <property type="evidence" value="ECO:0007669"/>
    <property type="project" value="InterPro"/>
</dbReference>
<dbReference type="InterPro" id="IPR027417">
    <property type="entry name" value="P-loop_NTPase"/>
</dbReference>
<keyword evidence="4" id="KW-0547">Nucleotide-binding</keyword>
<proteinExistence type="predicted"/>
<comment type="caution">
    <text evidence="7">The sequence shown here is derived from an EMBL/GenBank/DDBJ whole genome shotgun (WGS) entry which is preliminary data.</text>
</comment>
<dbReference type="PANTHER" id="PTHR10285">
    <property type="entry name" value="URIDINE KINASE"/>
    <property type="match status" value="1"/>
</dbReference>
<evidence type="ECO:0000256" key="3">
    <source>
        <dbReference type="ARBA" id="ARBA00022679"/>
    </source>
</evidence>
<comment type="pathway">
    <text evidence="1">Pyrimidine metabolism; UMP biosynthesis via salvage pathway; UMP from uridine: step 1/1.</text>
</comment>
<dbReference type="Gene3D" id="3.40.50.300">
    <property type="entry name" value="P-loop containing nucleotide triphosphate hydrolases"/>
    <property type="match status" value="1"/>
</dbReference>
<dbReference type="NCBIfam" id="NF004018">
    <property type="entry name" value="PRK05480.1"/>
    <property type="match status" value="1"/>
</dbReference>
<dbReference type="Pfam" id="PF00485">
    <property type="entry name" value="PRK"/>
    <property type="match status" value="1"/>
</dbReference>
<dbReference type="SUPFAM" id="SSF52540">
    <property type="entry name" value="P-loop containing nucleoside triphosphate hydrolases"/>
    <property type="match status" value="1"/>
</dbReference>